<evidence type="ECO:0000313" key="1">
    <source>
        <dbReference type="Proteomes" id="UP000221080"/>
    </source>
</evidence>
<reference evidence="2" key="1">
    <citation type="submission" date="2025-08" db="UniProtKB">
        <authorList>
            <consortium name="RefSeq"/>
        </authorList>
    </citation>
    <scope>IDENTIFICATION</scope>
    <source>
        <tissue evidence="2">Blood</tissue>
    </source>
</reference>
<proteinExistence type="predicted"/>
<dbReference type="KEGG" id="ipu:128629972"/>
<dbReference type="PANTHER" id="PTHR45913">
    <property type="entry name" value="EPM2A-INTERACTING PROTEIN 1"/>
    <property type="match status" value="1"/>
</dbReference>
<sequence length="301" mass="35297">MRDVVKIVNDIRSKVLSHLQFKVLSDEMDAQYGDVLYHQEVRWLSRGKVLRRFFDLRDEIRAFQESKIGSIQEPMDKKWLSDLAFLVDVTELLNVLNVQLQGKDQIITQLFYHVRAYKQKVLLLRRHLSAGNLANFPCFREAGMMKEKVPEYDAVLSNLIQEFDSRFEDFRHTASDFEWFVQPFTISVDTVSDDLQMEPIELQCDSELKHKFRSLPLTDFYKCVPANRFPKMCKQAQVMLSLFGSTYHCEQTFSLMNLNKCKLRCKVTDSHLHNILTLTVSPLHPNLEKLLKNKVQLHVSH</sequence>
<keyword evidence="1" id="KW-1185">Reference proteome</keyword>
<organism evidence="1 2">
    <name type="scientific">Ictalurus punctatus</name>
    <name type="common">Channel catfish</name>
    <name type="synonym">Silurus punctatus</name>
    <dbReference type="NCBI Taxonomy" id="7998"/>
    <lineage>
        <taxon>Eukaryota</taxon>
        <taxon>Metazoa</taxon>
        <taxon>Chordata</taxon>
        <taxon>Craniata</taxon>
        <taxon>Vertebrata</taxon>
        <taxon>Euteleostomi</taxon>
        <taxon>Actinopterygii</taxon>
        <taxon>Neopterygii</taxon>
        <taxon>Teleostei</taxon>
        <taxon>Ostariophysi</taxon>
        <taxon>Siluriformes</taxon>
        <taxon>Ictaluridae</taxon>
        <taxon>Ictalurus</taxon>
    </lineage>
</organism>
<name>A0A9F7QWW4_ICTPU</name>
<dbReference type="OrthoDB" id="10061052at2759"/>
<dbReference type="PANTHER" id="PTHR45913:SF9">
    <property type="entry name" value="GENERAL TRANSCRIPTION FACTOR II-I REPEAT DOMAIN-CONTAINING PROTEIN 2-LIKE-RELATED"/>
    <property type="match status" value="1"/>
</dbReference>
<accession>A0A9F7QWW4</accession>
<gene>
    <name evidence="2" type="primary">LOC128629972</name>
</gene>
<dbReference type="RefSeq" id="XP_053534500.1">
    <property type="nucleotide sequence ID" value="XM_053678525.1"/>
</dbReference>
<dbReference type="AlphaFoldDB" id="A0A9F7QWW4"/>
<dbReference type="GeneID" id="128629972"/>
<dbReference type="InterPro" id="IPR012337">
    <property type="entry name" value="RNaseH-like_sf"/>
</dbReference>
<evidence type="ECO:0000313" key="2">
    <source>
        <dbReference type="RefSeq" id="XP_053534500.1"/>
    </source>
</evidence>
<protein>
    <submittedName>
        <fullName evidence="2">General transcription factor II-I repeat domain-containing protein 2A</fullName>
    </submittedName>
</protein>
<dbReference type="SUPFAM" id="SSF53098">
    <property type="entry name" value="Ribonuclease H-like"/>
    <property type="match status" value="1"/>
</dbReference>
<dbReference type="Proteomes" id="UP000221080">
    <property type="component" value="Unplaced"/>
</dbReference>